<proteinExistence type="predicted"/>
<sequence length="68" mass="7256">MSSKKIGWFVRELEIDSSRQKTASIEQQKSAVADADDANTEADTSQKPTVASRCLLGSALSSRPNSGV</sequence>
<feature type="compositionally biased region" description="Polar residues" evidence="1">
    <location>
        <begin position="20"/>
        <end position="30"/>
    </location>
</feature>
<evidence type="ECO:0000313" key="2">
    <source>
        <dbReference type="EMBL" id="KAF7425309.1"/>
    </source>
</evidence>
<name>A0A834U9V9_VESPE</name>
<gene>
    <name evidence="2" type="ORF">H0235_007747</name>
</gene>
<evidence type="ECO:0000313" key="3">
    <source>
        <dbReference type="Proteomes" id="UP000600918"/>
    </source>
</evidence>
<dbReference type="AlphaFoldDB" id="A0A834U9V9"/>
<feature type="region of interest" description="Disordered" evidence="1">
    <location>
        <begin position="19"/>
        <end position="49"/>
    </location>
</feature>
<organism evidence="2 3">
    <name type="scientific">Vespula pensylvanica</name>
    <name type="common">Western yellow jacket</name>
    <name type="synonym">Wasp</name>
    <dbReference type="NCBI Taxonomy" id="30213"/>
    <lineage>
        <taxon>Eukaryota</taxon>
        <taxon>Metazoa</taxon>
        <taxon>Ecdysozoa</taxon>
        <taxon>Arthropoda</taxon>
        <taxon>Hexapoda</taxon>
        <taxon>Insecta</taxon>
        <taxon>Pterygota</taxon>
        <taxon>Neoptera</taxon>
        <taxon>Endopterygota</taxon>
        <taxon>Hymenoptera</taxon>
        <taxon>Apocrita</taxon>
        <taxon>Aculeata</taxon>
        <taxon>Vespoidea</taxon>
        <taxon>Vespidae</taxon>
        <taxon>Vespinae</taxon>
        <taxon>Vespula</taxon>
    </lineage>
</organism>
<comment type="caution">
    <text evidence="2">The sequence shown here is derived from an EMBL/GenBank/DDBJ whole genome shotgun (WGS) entry which is preliminary data.</text>
</comment>
<dbReference type="EMBL" id="JACSDY010000006">
    <property type="protein sequence ID" value="KAF7425309.1"/>
    <property type="molecule type" value="Genomic_DNA"/>
</dbReference>
<keyword evidence="3" id="KW-1185">Reference proteome</keyword>
<evidence type="ECO:0000256" key="1">
    <source>
        <dbReference type="SAM" id="MobiDB-lite"/>
    </source>
</evidence>
<protein>
    <submittedName>
        <fullName evidence="2">Uncharacterized protein</fullName>
    </submittedName>
</protein>
<reference evidence="2" key="1">
    <citation type="journal article" date="2020" name="G3 (Bethesda)">
        <title>High-Quality Assemblies for Three Invasive Social Wasps from the &lt;i&gt;Vespula&lt;/i&gt; Genus.</title>
        <authorList>
            <person name="Harrop T.W.R."/>
            <person name="Guhlin J."/>
            <person name="McLaughlin G.M."/>
            <person name="Permina E."/>
            <person name="Stockwell P."/>
            <person name="Gilligan J."/>
            <person name="Le Lec M.F."/>
            <person name="Gruber M.A.M."/>
            <person name="Quinn O."/>
            <person name="Lovegrove M."/>
            <person name="Duncan E.J."/>
            <person name="Remnant E.J."/>
            <person name="Van Eeckhoven J."/>
            <person name="Graham B."/>
            <person name="Knapp R.A."/>
            <person name="Langford K.W."/>
            <person name="Kronenberg Z."/>
            <person name="Press M.O."/>
            <person name="Eacker S.M."/>
            <person name="Wilson-Rankin E.E."/>
            <person name="Purcell J."/>
            <person name="Lester P.J."/>
            <person name="Dearden P.K."/>
        </authorList>
    </citation>
    <scope>NUCLEOTIDE SEQUENCE</scope>
    <source>
        <strain evidence="2">Volc-1</strain>
    </source>
</reference>
<accession>A0A834U9V9</accession>
<dbReference type="Proteomes" id="UP000600918">
    <property type="component" value="Unassembled WGS sequence"/>
</dbReference>